<proteinExistence type="inferred from homology"/>
<dbReference type="Pfam" id="PF14031">
    <property type="entry name" value="D-ser_dehydrat"/>
    <property type="match status" value="1"/>
</dbReference>
<keyword evidence="5" id="KW-1185">Reference proteome</keyword>
<name>A0ABQ1GLJ9_9GAMM</name>
<dbReference type="RefSeq" id="WP_188473402.1">
    <property type="nucleotide sequence ID" value="NZ_BMFZ01000005.1"/>
</dbReference>
<organism evidence="4 5">
    <name type="scientific">Hafnia psychrotolerans</name>
    <dbReference type="NCBI Taxonomy" id="1477018"/>
    <lineage>
        <taxon>Bacteria</taxon>
        <taxon>Pseudomonadati</taxon>
        <taxon>Pseudomonadota</taxon>
        <taxon>Gammaproteobacteria</taxon>
        <taxon>Enterobacterales</taxon>
        <taxon>Hafniaceae</taxon>
        <taxon>Hafnia</taxon>
    </lineage>
</organism>
<dbReference type="InterPro" id="IPR026956">
    <property type="entry name" value="D-ser_dehydrat-like_dom"/>
</dbReference>
<reference evidence="5" key="1">
    <citation type="journal article" date="2019" name="Int. J. Syst. Evol. Microbiol.">
        <title>The Global Catalogue of Microorganisms (GCM) 10K type strain sequencing project: providing services to taxonomists for standard genome sequencing and annotation.</title>
        <authorList>
            <consortium name="The Broad Institute Genomics Platform"/>
            <consortium name="The Broad Institute Genome Sequencing Center for Infectious Disease"/>
            <person name="Wu L."/>
            <person name="Ma J."/>
        </authorList>
    </citation>
    <scope>NUCLEOTIDE SEQUENCE [LARGE SCALE GENOMIC DNA]</scope>
    <source>
        <strain evidence="5">CGMCC 1.12806</strain>
    </source>
</reference>
<dbReference type="SMART" id="SM01119">
    <property type="entry name" value="D-ser_dehydrat"/>
    <property type="match status" value="1"/>
</dbReference>
<protein>
    <recommendedName>
        <fullName evidence="3">D-serine dehydratase-like domain-containing protein</fullName>
    </recommendedName>
</protein>
<dbReference type="Proteomes" id="UP000627464">
    <property type="component" value="Unassembled WGS sequence"/>
</dbReference>
<dbReference type="Pfam" id="PF01168">
    <property type="entry name" value="Ala_racemase_N"/>
    <property type="match status" value="1"/>
</dbReference>
<dbReference type="SUPFAM" id="SSF51419">
    <property type="entry name" value="PLP-binding barrel"/>
    <property type="match status" value="1"/>
</dbReference>
<evidence type="ECO:0000313" key="5">
    <source>
        <dbReference type="Proteomes" id="UP000627464"/>
    </source>
</evidence>
<dbReference type="Gene3D" id="3.20.20.10">
    <property type="entry name" value="Alanine racemase"/>
    <property type="match status" value="1"/>
</dbReference>
<dbReference type="Gene3D" id="2.40.37.20">
    <property type="entry name" value="D-serine dehydratase-like domain"/>
    <property type="match status" value="1"/>
</dbReference>
<evidence type="ECO:0000259" key="3">
    <source>
        <dbReference type="SMART" id="SM01119"/>
    </source>
</evidence>
<sequence>MSEPDFSEPYDFSELYDLSSLYDFSSQPVNTQTKGLGVLPAEACMADIGEQGWNILREEVSLPVAVLLEERIEHNLSWMREFIGRYDLKLAPHGKTTMSPELYQLQLDYGAWGITLATAPQVNVAFQHGVRRVIMANQLVGKANMSLIAGLLSRDSEFNFTCIVDSAANVDALGEFFAGCGQKLRVLLEYGVTGGRTGVRNAEQEQQVLDAVQRWPQSISLVGVEIYEGVIDEEAPIRAFLQHVMRRTEALALAGLFAEPEVILTGAGSAWYDVVAEEFSRENQHLDAAQHVVLEVILRSGCYLTHDAGVYEKANQRIQTHNPVAREMNSSLQPALQVWAYVQSLPEPGRAIIGLGKRDAGGDAGFPVVAGHFRPATARSAGYTTVVTAPKTWAIVKMMDQHAFMSLPPQADIQVGDMLLFDISHPCLTFDKWRQLLRVNEQWDVTGAVTTWF</sequence>
<evidence type="ECO:0000256" key="2">
    <source>
        <dbReference type="ARBA" id="ARBA00023239"/>
    </source>
</evidence>
<dbReference type="PANTHER" id="PTHR28004">
    <property type="entry name" value="ZGC:162816-RELATED"/>
    <property type="match status" value="1"/>
</dbReference>
<dbReference type="PANTHER" id="PTHR28004:SF8">
    <property type="entry name" value="D-SERINE DEAMINASE"/>
    <property type="match status" value="1"/>
</dbReference>
<dbReference type="InterPro" id="IPR051466">
    <property type="entry name" value="D-amino_acid_metab_enzyme"/>
</dbReference>
<keyword evidence="2" id="KW-0456">Lyase</keyword>
<dbReference type="CDD" id="cd06818">
    <property type="entry name" value="PLPDE_III_cryptic_DSD"/>
    <property type="match status" value="1"/>
</dbReference>
<dbReference type="InterPro" id="IPR029066">
    <property type="entry name" value="PLP-binding_barrel"/>
</dbReference>
<evidence type="ECO:0000313" key="4">
    <source>
        <dbReference type="EMBL" id="GGA45917.1"/>
    </source>
</evidence>
<feature type="domain" description="D-serine dehydratase-like" evidence="3">
    <location>
        <begin position="335"/>
        <end position="440"/>
    </location>
</feature>
<gene>
    <name evidence="4" type="ORF">GCM10011328_21280</name>
</gene>
<evidence type="ECO:0000256" key="1">
    <source>
        <dbReference type="ARBA" id="ARBA00005323"/>
    </source>
</evidence>
<comment type="similarity">
    <text evidence="1">Belongs to the DSD1 family.</text>
</comment>
<dbReference type="EMBL" id="BMFZ01000005">
    <property type="protein sequence ID" value="GGA45917.1"/>
    <property type="molecule type" value="Genomic_DNA"/>
</dbReference>
<dbReference type="InterPro" id="IPR042208">
    <property type="entry name" value="D-ser_dehydrat-like_sf"/>
</dbReference>
<dbReference type="InterPro" id="IPR001608">
    <property type="entry name" value="Ala_racemase_N"/>
</dbReference>
<comment type="caution">
    <text evidence="4">The sequence shown here is derived from an EMBL/GenBank/DDBJ whole genome shotgun (WGS) entry which is preliminary data.</text>
</comment>
<accession>A0ABQ1GLJ9</accession>